<reference evidence="1" key="1">
    <citation type="submission" date="2021-12" db="EMBL/GenBank/DDBJ databases">
        <authorList>
            <person name="Cha I.-T."/>
            <person name="Lee K.-E."/>
            <person name="Park S.-J."/>
        </authorList>
    </citation>
    <scope>NUCLEOTIDE SEQUENCE</scope>
    <source>
        <strain evidence="1">YSM-43</strain>
    </source>
</reference>
<protein>
    <recommendedName>
        <fullName evidence="3">Natural product</fullName>
    </recommendedName>
</protein>
<dbReference type="EMBL" id="CP090145">
    <property type="protein sequence ID" value="UOX32236.1"/>
    <property type="molecule type" value="Genomic_DNA"/>
</dbReference>
<dbReference type="Proteomes" id="UP000830454">
    <property type="component" value="Chromosome"/>
</dbReference>
<evidence type="ECO:0008006" key="3">
    <source>
        <dbReference type="Google" id="ProtNLM"/>
    </source>
</evidence>
<accession>A0ABY4HIQ3</accession>
<gene>
    <name evidence="1" type="ORF">LXD69_09215</name>
</gene>
<dbReference type="RefSeq" id="WP_246914791.1">
    <property type="nucleotide sequence ID" value="NZ_CP090145.1"/>
</dbReference>
<reference evidence="1" key="2">
    <citation type="submission" date="2022-04" db="EMBL/GenBank/DDBJ databases">
        <title>Complete Genome Sequence of Flavobacterium sediminilitoris YSM-43, Isolated from a Tidal Sediment.</title>
        <authorList>
            <person name="Lee P.A."/>
        </authorList>
    </citation>
    <scope>NUCLEOTIDE SEQUENCE</scope>
    <source>
        <strain evidence="1">YSM-43</strain>
    </source>
</reference>
<keyword evidence="2" id="KW-1185">Reference proteome</keyword>
<sequence>MKKVSKLGVILTRSEQKMILGRRGLFCCEWCDDGSCNGWVDSPRTPCPIAASC</sequence>
<organism evidence="1 2">
    <name type="scientific">Flavobacterium sediminilitoris</name>
    <dbReference type="NCBI Taxonomy" id="2024526"/>
    <lineage>
        <taxon>Bacteria</taxon>
        <taxon>Pseudomonadati</taxon>
        <taxon>Bacteroidota</taxon>
        <taxon>Flavobacteriia</taxon>
        <taxon>Flavobacteriales</taxon>
        <taxon>Flavobacteriaceae</taxon>
        <taxon>Flavobacterium</taxon>
    </lineage>
</organism>
<evidence type="ECO:0000313" key="2">
    <source>
        <dbReference type="Proteomes" id="UP000830454"/>
    </source>
</evidence>
<proteinExistence type="predicted"/>
<name>A0ABY4HIQ3_9FLAO</name>
<evidence type="ECO:0000313" key="1">
    <source>
        <dbReference type="EMBL" id="UOX32236.1"/>
    </source>
</evidence>